<accession>A0A7G8TDE1</accession>
<dbReference type="Proteomes" id="UP000515909">
    <property type="component" value="Chromosome"/>
</dbReference>
<feature type="region of interest" description="Disordered" evidence="1">
    <location>
        <begin position="31"/>
        <end position="54"/>
    </location>
</feature>
<reference evidence="2 4" key="1">
    <citation type="submission" date="2019-09" db="EMBL/GenBank/DDBJ databases">
        <title>Genome sequence of Clostridium sp. EA1.</title>
        <authorList>
            <person name="Poehlein A."/>
            <person name="Bengelsdorf F.R."/>
            <person name="Daniel R."/>
        </authorList>
    </citation>
    <scope>NUCLEOTIDE SEQUENCE [LARGE SCALE GENOMIC DNA]</scope>
    <source>
        <strain evidence="2 4">EA1</strain>
    </source>
</reference>
<keyword evidence="4" id="KW-1185">Reference proteome</keyword>
<dbReference type="RefSeq" id="WP_166525080.1">
    <property type="nucleotide sequence ID" value="NZ_CP060286.1"/>
</dbReference>
<sequence length="54" mass="6434">MDKKTAWDSFQHTGSVKDYLIYSQLRQVDEEEQLREDQNEDGRRGLSYHGEMRG</sequence>
<evidence type="ECO:0000313" key="4">
    <source>
        <dbReference type="Proteomes" id="UP000469440"/>
    </source>
</evidence>
<accession>A0A6N8HYD1</accession>
<proteinExistence type="predicted"/>
<feature type="compositionally biased region" description="Basic and acidic residues" evidence="1">
    <location>
        <begin position="35"/>
        <end position="54"/>
    </location>
</feature>
<gene>
    <name evidence="2" type="ORF">CAFE_13000</name>
    <name evidence="3" type="ORF">HCR03_05080</name>
</gene>
<dbReference type="EMBL" id="VWXL01000046">
    <property type="protein sequence ID" value="MVB10605.1"/>
    <property type="molecule type" value="Genomic_DNA"/>
</dbReference>
<evidence type="ECO:0000313" key="5">
    <source>
        <dbReference type="Proteomes" id="UP000515909"/>
    </source>
</evidence>
<evidence type="ECO:0008006" key="6">
    <source>
        <dbReference type="Google" id="ProtNLM"/>
    </source>
</evidence>
<dbReference type="EMBL" id="CP060286">
    <property type="protein sequence ID" value="QNK41632.1"/>
    <property type="molecule type" value="Genomic_DNA"/>
</dbReference>
<dbReference type="Proteomes" id="UP000469440">
    <property type="component" value="Unassembled WGS sequence"/>
</dbReference>
<protein>
    <recommendedName>
        <fullName evidence="6">YqzL family protein</fullName>
    </recommendedName>
</protein>
<evidence type="ECO:0000256" key="1">
    <source>
        <dbReference type="SAM" id="MobiDB-lite"/>
    </source>
</evidence>
<dbReference type="KEGG" id="cfem:HCR03_05080"/>
<name>A0A6N8HYD1_9FIRM</name>
<dbReference type="AlphaFoldDB" id="A0A6N8HYD1"/>
<organism evidence="2 4">
    <name type="scientific">Caproicibacter fermentans</name>
    <dbReference type="NCBI Taxonomy" id="2576756"/>
    <lineage>
        <taxon>Bacteria</taxon>
        <taxon>Bacillati</taxon>
        <taxon>Bacillota</taxon>
        <taxon>Clostridia</taxon>
        <taxon>Eubacteriales</taxon>
        <taxon>Acutalibacteraceae</taxon>
        <taxon>Caproicibacter</taxon>
    </lineage>
</organism>
<evidence type="ECO:0000313" key="3">
    <source>
        <dbReference type="EMBL" id="QNK41632.1"/>
    </source>
</evidence>
<reference evidence="3 5" key="2">
    <citation type="submission" date="2020-08" db="EMBL/GenBank/DDBJ databases">
        <title>The isolate Caproiciproducens sp. 7D4C2 produces n-caproate at mildly acidic conditions from hexoses: genome and rBOX comparison with related strains and chain-elongating bacteria.</title>
        <authorList>
            <person name="Esquivel-Elizondo S."/>
            <person name="Bagci C."/>
            <person name="Temovska M."/>
            <person name="Jeon B.S."/>
            <person name="Bessarab I."/>
            <person name="Williams R.B.H."/>
            <person name="Huson D.H."/>
            <person name="Angenent L.T."/>
        </authorList>
    </citation>
    <scope>NUCLEOTIDE SEQUENCE [LARGE SCALE GENOMIC DNA]</scope>
    <source>
        <strain evidence="3 5">7D4C2</strain>
    </source>
</reference>
<evidence type="ECO:0000313" key="2">
    <source>
        <dbReference type="EMBL" id="MVB10605.1"/>
    </source>
</evidence>